<dbReference type="EMBL" id="AZGK01000020">
    <property type="protein sequence ID" value="KRM45112.1"/>
    <property type="molecule type" value="Genomic_DNA"/>
</dbReference>
<keyword evidence="1" id="KW-1133">Transmembrane helix</keyword>
<sequence length="94" mass="10396">MILLGFVVCLALLFFSVKLFLAGTVLLFAWAAYLLIVKKDFTILTMTPSDAVKNPSELDPQTMAAYQLKAYRAGWIVLVIAVGILVFLIVEIVM</sequence>
<name>A0A0R1YRN9_9LACO</name>
<dbReference type="PATRIC" id="fig|1423784.4.peg.1223"/>
<dbReference type="Proteomes" id="UP000051957">
    <property type="component" value="Unassembled WGS sequence"/>
</dbReference>
<evidence type="ECO:0008006" key="4">
    <source>
        <dbReference type="Google" id="ProtNLM"/>
    </source>
</evidence>
<accession>A0A0R1YRN9</accession>
<evidence type="ECO:0000313" key="3">
    <source>
        <dbReference type="Proteomes" id="UP000051957"/>
    </source>
</evidence>
<keyword evidence="1" id="KW-0472">Membrane</keyword>
<comment type="caution">
    <text evidence="2">The sequence shown here is derived from an EMBL/GenBank/DDBJ whole genome shotgun (WGS) entry which is preliminary data.</text>
</comment>
<organism evidence="2 3">
    <name type="scientific">Lentilactobacillus parabuchneri DSM 5707 = NBRC 107865</name>
    <dbReference type="NCBI Taxonomy" id="1423784"/>
    <lineage>
        <taxon>Bacteria</taxon>
        <taxon>Bacillati</taxon>
        <taxon>Bacillota</taxon>
        <taxon>Bacilli</taxon>
        <taxon>Lactobacillales</taxon>
        <taxon>Lactobacillaceae</taxon>
        <taxon>Lentilactobacillus</taxon>
    </lineage>
</organism>
<evidence type="ECO:0000313" key="2">
    <source>
        <dbReference type="EMBL" id="KRM45112.1"/>
    </source>
</evidence>
<feature type="transmembrane region" description="Helical" evidence="1">
    <location>
        <begin position="73"/>
        <end position="93"/>
    </location>
</feature>
<protein>
    <recommendedName>
        <fullName evidence="4">DUF3899 domain-containing protein</fullName>
    </recommendedName>
</protein>
<reference evidence="2 3" key="1">
    <citation type="journal article" date="2015" name="Genome Announc.">
        <title>Expanding the biotechnology potential of lactobacilli through comparative genomics of 213 strains and associated genera.</title>
        <authorList>
            <person name="Sun Z."/>
            <person name="Harris H.M."/>
            <person name="McCann A."/>
            <person name="Guo C."/>
            <person name="Argimon S."/>
            <person name="Zhang W."/>
            <person name="Yang X."/>
            <person name="Jeffery I.B."/>
            <person name="Cooney J.C."/>
            <person name="Kagawa T.F."/>
            <person name="Liu W."/>
            <person name="Song Y."/>
            <person name="Salvetti E."/>
            <person name="Wrobel A."/>
            <person name="Rasinkangas P."/>
            <person name="Parkhill J."/>
            <person name="Rea M.C."/>
            <person name="O'Sullivan O."/>
            <person name="Ritari J."/>
            <person name="Douillard F.P."/>
            <person name="Paul Ross R."/>
            <person name="Yang R."/>
            <person name="Briner A.E."/>
            <person name="Felis G.E."/>
            <person name="de Vos W.M."/>
            <person name="Barrangou R."/>
            <person name="Klaenhammer T.R."/>
            <person name="Caufield P.W."/>
            <person name="Cui Y."/>
            <person name="Zhang H."/>
            <person name="O'Toole P.W."/>
        </authorList>
    </citation>
    <scope>NUCLEOTIDE SEQUENCE [LARGE SCALE GENOMIC DNA]</scope>
    <source>
        <strain evidence="2 3">DSM 5707</strain>
    </source>
</reference>
<dbReference type="AlphaFoldDB" id="A0A0R1YRN9"/>
<keyword evidence="1" id="KW-0812">Transmembrane</keyword>
<proteinExistence type="predicted"/>
<evidence type="ECO:0000256" key="1">
    <source>
        <dbReference type="SAM" id="Phobius"/>
    </source>
</evidence>
<gene>
    <name evidence="2" type="ORF">FC51_GL001210</name>
</gene>